<name>F4RPZ4_MELLP</name>
<dbReference type="VEuPathDB" id="FungiDB:MELLADRAFT_87913"/>
<dbReference type="EMBL" id="GL883112">
    <property type="protein sequence ID" value="EGG05647.1"/>
    <property type="molecule type" value="Genomic_DNA"/>
</dbReference>
<feature type="domain" description="CxC5 like cysteine cluster associated with KDZ" evidence="1">
    <location>
        <begin position="110"/>
        <end position="228"/>
    </location>
</feature>
<accession>F4RPZ4</accession>
<protein>
    <recommendedName>
        <fullName evidence="1">CxC5 like cysteine cluster associated with KDZ domain-containing protein</fullName>
    </recommendedName>
</protein>
<dbReference type="KEGG" id="mlr:MELLADRAFT_87913"/>
<dbReference type="RefSeq" id="XP_007411136.1">
    <property type="nucleotide sequence ID" value="XM_007411074.1"/>
</dbReference>
<organism evidence="3">
    <name type="scientific">Melampsora larici-populina (strain 98AG31 / pathotype 3-4-7)</name>
    <name type="common">Poplar leaf rust fungus</name>
    <dbReference type="NCBI Taxonomy" id="747676"/>
    <lineage>
        <taxon>Eukaryota</taxon>
        <taxon>Fungi</taxon>
        <taxon>Dikarya</taxon>
        <taxon>Basidiomycota</taxon>
        <taxon>Pucciniomycotina</taxon>
        <taxon>Pucciniomycetes</taxon>
        <taxon>Pucciniales</taxon>
        <taxon>Melampsoraceae</taxon>
        <taxon>Melampsora</taxon>
    </lineage>
</organism>
<proteinExistence type="predicted"/>
<dbReference type="Pfam" id="PF18718">
    <property type="entry name" value="CxC5"/>
    <property type="match status" value="1"/>
</dbReference>
<evidence type="ECO:0000259" key="1">
    <source>
        <dbReference type="Pfam" id="PF18718"/>
    </source>
</evidence>
<sequence length="332" mass="38110">MMLLRDFVIQLTTQSPHLSATLTVSDFVNFASLAARVQHIAANHLGLTATRNSLVMPFLEAALSPEYPAELMPDLWRLSSPHLSDCQMDPADVIREFGLKHELTDKFKLPERFLRALISNCTVCWQSSTLHIHSRVNGYLYNIDGPHAIQTVILHCSNEACGTSYRPSYYTRDNMQIYYSETMGHNPDFLHIHCHYYMTRRLSLMFRVLQMLAHVSHFNLVNWYNELFVDEKRVSTFVLNQKFSPSMSEEMCRDGLILHSLMNHADRRGTHLAVSSSGNDTIRFDSAIEHHLELLLVEGTRYRDHFCSTCVQLTSDGVDPETDEPVYRGRSL</sequence>
<keyword evidence="3" id="KW-1185">Reference proteome</keyword>
<reference evidence="3" key="1">
    <citation type="journal article" date="2011" name="Proc. Natl. Acad. Sci. U.S.A.">
        <title>Obligate biotrophy features unraveled by the genomic analysis of rust fungi.</title>
        <authorList>
            <person name="Duplessis S."/>
            <person name="Cuomo C.A."/>
            <person name="Lin Y.-C."/>
            <person name="Aerts A."/>
            <person name="Tisserant E."/>
            <person name="Veneault-Fourrey C."/>
            <person name="Joly D.L."/>
            <person name="Hacquard S."/>
            <person name="Amselem J."/>
            <person name="Cantarel B.L."/>
            <person name="Chiu R."/>
            <person name="Coutinho P.M."/>
            <person name="Feau N."/>
            <person name="Field M."/>
            <person name="Frey P."/>
            <person name="Gelhaye E."/>
            <person name="Goldberg J."/>
            <person name="Grabherr M.G."/>
            <person name="Kodira C.D."/>
            <person name="Kohler A."/>
            <person name="Kuees U."/>
            <person name="Lindquist E.A."/>
            <person name="Lucas S.M."/>
            <person name="Mago R."/>
            <person name="Mauceli E."/>
            <person name="Morin E."/>
            <person name="Murat C."/>
            <person name="Pangilinan J.L."/>
            <person name="Park R."/>
            <person name="Pearson M."/>
            <person name="Quesneville H."/>
            <person name="Rouhier N."/>
            <person name="Sakthikumar S."/>
            <person name="Salamov A.A."/>
            <person name="Schmutz J."/>
            <person name="Selles B."/>
            <person name="Shapiro H."/>
            <person name="Tanguay P."/>
            <person name="Tuskan G.A."/>
            <person name="Henrissat B."/>
            <person name="Van de Peer Y."/>
            <person name="Rouze P."/>
            <person name="Ellis J.G."/>
            <person name="Dodds P.N."/>
            <person name="Schein J.E."/>
            <person name="Zhong S."/>
            <person name="Hamelin R.C."/>
            <person name="Grigoriev I.V."/>
            <person name="Szabo L.J."/>
            <person name="Martin F."/>
        </authorList>
    </citation>
    <scope>NUCLEOTIDE SEQUENCE [LARGE SCALE GENOMIC DNA]</scope>
    <source>
        <strain evidence="3">98AG31 / pathotype 3-4-7</strain>
    </source>
</reference>
<dbReference type="OrthoDB" id="2639189at2759"/>
<dbReference type="InterPro" id="IPR041539">
    <property type="entry name" value="CxC5"/>
</dbReference>
<evidence type="ECO:0000313" key="2">
    <source>
        <dbReference type="EMBL" id="EGG05647.1"/>
    </source>
</evidence>
<dbReference type="InParanoid" id="F4RPZ4"/>
<evidence type="ECO:0000313" key="3">
    <source>
        <dbReference type="Proteomes" id="UP000001072"/>
    </source>
</evidence>
<gene>
    <name evidence="2" type="ORF">MELLADRAFT_87913</name>
</gene>
<dbReference type="AlphaFoldDB" id="F4RPZ4"/>
<dbReference type="HOGENOM" id="CLU_004966_5_1_1"/>
<dbReference type="Proteomes" id="UP000001072">
    <property type="component" value="Unassembled WGS sequence"/>
</dbReference>
<dbReference type="GeneID" id="18934696"/>